<dbReference type="PANTHER" id="PTHR46546">
    <property type="entry name" value="SHEWANELLA-LIKE PROTEIN PHOSPHATASE 1"/>
    <property type="match status" value="1"/>
</dbReference>
<dbReference type="FunCoup" id="A0A0L0HA64">
    <property type="interactions" value="3"/>
</dbReference>
<gene>
    <name evidence="3" type="ORF">SPPG_06789</name>
</gene>
<evidence type="ECO:0000313" key="3">
    <source>
        <dbReference type="EMBL" id="KNC97794.1"/>
    </source>
</evidence>
<dbReference type="VEuPathDB" id="FungiDB:SPPG_06789"/>
<sequence length="330" mass="36728">MPPRKAPRSNPQPRPTPVPPPSKLRPILLLLTGGFLAYLTSHLLAHFNVFPVPIALHDSIQKEPLRIVAVGDLHGDYANALAVLRMAGIANRKGEWVAGRTVFVQTGDIVDRGPDTIRLYKLMQNLSEQAVTAGGKVIPLLGNHEVMNMMEDYRYVTPEDIESFGGLEQRKRDWGREGWLGKYLRTWDIVANVNGTIFLHGGLHPKWAHYGIPTLNTESQTYLQTLPPSKLYHVPLFGGDGPLWYRGYAQDDERVVCKTLENALNALKAHRMVIGHTPQLRGEILSRCKNQVLVIDVGISSVYGGNRAALEIVGDRLVGVYEGRREVIAE</sequence>
<dbReference type="EMBL" id="KQ257462">
    <property type="protein sequence ID" value="KNC97794.1"/>
    <property type="molecule type" value="Genomic_DNA"/>
</dbReference>
<evidence type="ECO:0000256" key="1">
    <source>
        <dbReference type="SAM" id="MobiDB-lite"/>
    </source>
</evidence>
<dbReference type="InterPro" id="IPR004843">
    <property type="entry name" value="Calcineurin-like_PHP"/>
</dbReference>
<feature type="domain" description="Calcineurin-like phosphoesterase" evidence="2">
    <location>
        <begin position="65"/>
        <end position="278"/>
    </location>
</feature>
<dbReference type="OMA" id="NEVLWFM"/>
<evidence type="ECO:0000259" key="2">
    <source>
        <dbReference type="Pfam" id="PF00149"/>
    </source>
</evidence>
<dbReference type="eggNOG" id="KOG0374">
    <property type="taxonomic scope" value="Eukaryota"/>
</dbReference>
<dbReference type="InParanoid" id="A0A0L0HA64"/>
<dbReference type="PANTHER" id="PTHR46546:SF4">
    <property type="entry name" value="SHEWANELLA-LIKE PROTEIN PHOSPHATASE 1"/>
    <property type="match status" value="1"/>
</dbReference>
<organism evidence="3 4">
    <name type="scientific">Spizellomyces punctatus (strain DAOM BR117)</name>
    <dbReference type="NCBI Taxonomy" id="645134"/>
    <lineage>
        <taxon>Eukaryota</taxon>
        <taxon>Fungi</taxon>
        <taxon>Fungi incertae sedis</taxon>
        <taxon>Chytridiomycota</taxon>
        <taxon>Chytridiomycota incertae sedis</taxon>
        <taxon>Chytridiomycetes</taxon>
        <taxon>Spizellomycetales</taxon>
        <taxon>Spizellomycetaceae</taxon>
        <taxon>Spizellomyces</taxon>
    </lineage>
</organism>
<dbReference type="Pfam" id="PF00149">
    <property type="entry name" value="Metallophos"/>
    <property type="match status" value="1"/>
</dbReference>
<dbReference type="Proteomes" id="UP000053201">
    <property type="component" value="Unassembled WGS sequence"/>
</dbReference>
<keyword evidence="4" id="KW-1185">Reference proteome</keyword>
<protein>
    <recommendedName>
        <fullName evidence="2">Calcineurin-like phosphoesterase domain-containing protein</fullName>
    </recommendedName>
</protein>
<dbReference type="SUPFAM" id="SSF56300">
    <property type="entry name" value="Metallo-dependent phosphatases"/>
    <property type="match status" value="1"/>
</dbReference>
<dbReference type="OrthoDB" id="5976022at2759"/>
<name>A0A0L0HA64_SPIPD</name>
<proteinExistence type="predicted"/>
<accession>A0A0L0HA64</accession>
<dbReference type="GO" id="GO:0016787">
    <property type="term" value="F:hydrolase activity"/>
    <property type="evidence" value="ECO:0007669"/>
    <property type="project" value="InterPro"/>
</dbReference>
<dbReference type="AlphaFoldDB" id="A0A0L0HA64"/>
<evidence type="ECO:0000313" key="4">
    <source>
        <dbReference type="Proteomes" id="UP000053201"/>
    </source>
</evidence>
<dbReference type="GeneID" id="27690067"/>
<feature type="region of interest" description="Disordered" evidence="1">
    <location>
        <begin position="1"/>
        <end position="21"/>
    </location>
</feature>
<dbReference type="InterPro" id="IPR029052">
    <property type="entry name" value="Metallo-depent_PP-like"/>
</dbReference>
<dbReference type="RefSeq" id="XP_016605834.1">
    <property type="nucleotide sequence ID" value="XM_016754988.1"/>
</dbReference>
<dbReference type="Gene3D" id="3.60.21.10">
    <property type="match status" value="1"/>
</dbReference>
<reference evidence="3 4" key="1">
    <citation type="submission" date="2009-08" db="EMBL/GenBank/DDBJ databases">
        <title>The Genome Sequence of Spizellomyces punctatus strain DAOM BR117.</title>
        <authorList>
            <consortium name="The Broad Institute Genome Sequencing Platform"/>
            <person name="Russ C."/>
            <person name="Cuomo C."/>
            <person name="Shea T."/>
            <person name="Young S.K."/>
            <person name="Zeng Q."/>
            <person name="Koehrsen M."/>
            <person name="Haas B."/>
            <person name="Borodovsky M."/>
            <person name="Guigo R."/>
            <person name="Alvarado L."/>
            <person name="Berlin A."/>
            <person name="Bochicchio J."/>
            <person name="Borenstein D."/>
            <person name="Chapman S."/>
            <person name="Chen Z."/>
            <person name="Engels R."/>
            <person name="Freedman E."/>
            <person name="Gellesch M."/>
            <person name="Goldberg J."/>
            <person name="Griggs A."/>
            <person name="Gujja S."/>
            <person name="Heiman D."/>
            <person name="Hepburn T."/>
            <person name="Howarth C."/>
            <person name="Jen D."/>
            <person name="Larson L."/>
            <person name="Lewis B."/>
            <person name="Mehta T."/>
            <person name="Park D."/>
            <person name="Pearson M."/>
            <person name="Roberts A."/>
            <person name="Saif S."/>
            <person name="Shenoy N."/>
            <person name="Sisk P."/>
            <person name="Stolte C."/>
            <person name="Sykes S."/>
            <person name="Thomson T."/>
            <person name="Walk T."/>
            <person name="White J."/>
            <person name="Yandava C."/>
            <person name="Burger G."/>
            <person name="Gray M.W."/>
            <person name="Holland P.W.H."/>
            <person name="King N."/>
            <person name="Lang F.B.F."/>
            <person name="Roger A.J."/>
            <person name="Ruiz-Trillo I."/>
            <person name="Lander E."/>
            <person name="Nusbaum C."/>
        </authorList>
    </citation>
    <scope>NUCLEOTIDE SEQUENCE [LARGE SCALE GENOMIC DNA]</scope>
    <source>
        <strain evidence="3 4">DAOM BR117</strain>
    </source>
</reference>
<dbReference type="STRING" id="645134.A0A0L0HA64"/>